<evidence type="ECO:0000256" key="3">
    <source>
        <dbReference type="ARBA" id="ARBA00023186"/>
    </source>
</evidence>
<evidence type="ECO:0000256" key="1">
    <source>
        <dbReference type="ARBA" id="ARBA00004305"/>
    </source>
</evidence>
<dbReference type="STRING" id="41875.K8EB10"/>
<dbReference type="OrthoDB" id="529194at2759"/>
<dbReference type="EMBL" id="FO082277">
    <property type="protein sequence ID" value="CCO14939.1"/>
    <property type="molecule type" value="Genomic_DNA"/>
</dbReference>
<reference evidence="4 5" key="1">
    <citation type="submission" date="2011-10" db="EMBL/GenBank/DDBJ databases">
        <authorList>
            <person name="Genoscope - CEA"/>
        </authorList>
    </citation>
    <scope>NUCLEOTIDE SEQUENCE [LARGE SCALE GENOMIC DNA]</scope>
    <source>
        <strain evidence="4 5">RCC 1105</strain>
    </source>
</reference>
<dbReference type="GO" id="GO:0005759">
    <property type="term" value="C:mitochondrial matrix"/>
    <property type="evidence" value="ECO:0007669"/>
    <property type="project" value="UniProtKB-SubCell"/>
</dbReference>
<comment type="subcellular location">
    <subcellularLocation>
        <location evidence="1">Mitochondrion matrix</location>
    </subcellularLocation>
</comment>
<name>K8EB10_9CHLO</name>
<evidence type="ECO:0000256" key="2">
    <source>
        <dbReference type="ARBA" id="ARBA00023128"/>
    </source>
</evidence>
<keyword evidence="5" id="KW-1185">Reference proteome</keyword>
<dbReference type="GeneID" id="19017604"/>
<dbReference type="PANTHER" id="PTHR46749">
    <property type="entry name" value="COMPLEX III ASSEMBLY FACTOR LYRM7"/>
    <property type="match status" value="1"/>
</dbReference>
<proteinExistence type="predicted"/>
<evidence type="ECO:0008006" key="6">
    <source>
        <dbReference type="Google" id="ProtNLM"/>
    </source>
</evidence>
<protein>
    <recommendedName>
        <fullName evidence="6">Complex III assembly factor LYRM7</fullName>
    </recommendedName>
</protein>
<dbReference type="AlphaFoldDB" id="K8EB10"/>
<evidence type="ECO:0000313" key="5">
    <source>
        <dbReference type="Proteomes" id="UP000198341"/>
    </source>
</evidence>
<evidence type="ECO:0000313" key="4">
    <source>
        <dbReference type="EMBL" id="CCO14939.1"/>
    </source>
</evidence>
<dbReference type="Proteomes" id="UP000198341">
    <property type="component" value="Chromosome 2"/>
</dbReference>
<dbReference type="eggNOG" id="ENOG502S3M4">
    <property type="taxonomic scope" value="Eukaryota"/>
</dbReference>
<dbReference type="PANTHER" id="PTHR46749:SF1">
    <property type="entry name" value="COMPLEX III ASSEMBLY FACTOR LYRM7"/>
    <property type="match status" value="1"/>
</dbReference>
<dbReference type="GO" id="GO:0034551">
    <property type="term" value="P:mitochondrial respiratory chain complex III assembly"/>
    <property type="evidence" value="ECO:0007669"/>
    <property type="project" value="InterPro"/>
</dbReference>
<dbReference type="InterPro" id="IPR050435">
    <property type="entry name" value="MZM1/LYRM7"/>
</dbReference>
<keyword evidence="2" id="KW-0496">Mitochondrion</keyword>
<dbReference type="RefSeq" id="XP_007514699.1">
    <property type="nucleotide sequence ID" value="XM_007514637.1"/>
</dbReference>
<dbReference type="InterPro" id="IPR045298">
    <property type="entry name" value="Complex1_LYR_LYRM7"/>
</dbReference>
<accession>K8EB10</accession>
<organism evidence="4 5">
    <name type="scientific">Bathycoccus prasinos</name>
    <dbReference type="NCBI Taxonomy" id="41875"/>
    <lineage>
        <taxon>Eukaryota</taxon>
        <taxon>Viridiplantae</taxon>
        <taxon>Chlorophyta</taxon>
        <taxon>Mamiellophyceae</taxon>
        <taxon>Mamiellales</taxon>
        <taxon>Bathycoccaceae</taxon>
        <taxon>Bathycoccus</taxon>
    </lineage>
</organism>
<sequence length="109" mass="12445">MSLSSSSSLLGHEARRLLRGLLRARLALFHGDEKALQASAIEIRSHFDQHKDIANEEEIRKRIKEGKEAEMFLTTNVLQGKMNERGNFETKLKSADPDKETWEVPKEAK</sequence>
<gene>
    <name evidence="4" type="ORF">Bathy02g04910</name>
</gene>
<keyword evidence="3" id="KW-0143">Chaperone</keyword>
<dbReference type="GO" id="GO:0044183">
    <property type="term" value="F:protein folding chaperone"/>
    <property type="evidence" value="ECO:0007669"/>
    <property type="project" value="TreeGrafter"/>
</dbReference>
<dbReference type="KEGG" id="bpg:Bathy02g04910"/>
<dbReference type="CDD" id="cd20267">
    <property type="entry name" value="Complex1_LYR_LYRM7"/>
    <property type="match status" value="1"/>
</dbReference>